<gene>
    <name evidence="2" type="ORF">PVAP13_7NG019678</name>
</gene>
<protein>
    <submittedName>
        <fullName evidence="2">Uncharacterized protein</fullName>
    </submittedName>
</protein>
<evidence type="ECO:0000256" key="1">
    <source>
        <dbReference type="SAM" id="MobiDB-lite"/>
    </source>
</evidence>
<proteinExistence type="predicted"/>
<comment type="caution">
    <text evidence="2">The sequence shown here is derived from an EMBL/GenBank/DDBJ whole genome shotgun (WGS) entry which is preliminary data.</text>
</comment>
<dbReference type="Proteomes" id="UP000823388">
    <property type="component" value="Chromosome 7N"/>
</dbReference>
<keyword evidence="3" id="KW-1185">Reference proteome</keyword>
<evidence type="ECO:0000313" key="3">
    <source>
        <dbReference type="Proteomes" id="UP000823388"/>
    </source>
</evidence>
<dbReference type="EMBL" id="CM029050">
    <property type="protein sequence ID" value="KAG2565041.1"/>
    <property type="molecule type" value="Genomic_DNA"/>
</dbReference>
<dbReference type="AlphaFoldDB" id="A0A8T0PRM7"/>
<accession>A0A8T0PRM7</accession>
<sequence>MGGGWVQGASAHLPCLRRRPSSTWGHGGRGSADLRQRALAKDLAAGGEGACGGRRRARRRVGEGARGGRRGAPPGPPTRLPRRRSRRFGHPGSRGGEKKASAMAASLPPTRLPPPAVGSGPFLHRPPRGGVRSMGAAVGGARTSSRGRRFEAAAAAVAFSIPFLSLLEVPSAVSGLAPSSSSPQGGSWALGDGDSGASLSFSTAAAELLLRGDWGVAGTVGTRWPHVPARATVCLSALPCCGSERWRVGRGG</sequence>
<evidence type="ECO:0000313" key="2">
    <source>
        <dbReference type="EMBL" id="KAG2565041.1"/>
    </source>
</evidence>
<feature type="compositionally biased region" description="Basic residues" evidence="1">
    <location>
        <begin position="80"/>
        <end position="89"/>
    </location>
</feature>
<organism evidence="2 3">
    <name type="scientific">Panicum virgatum</name>
    <name type="common">Blackwell switchgrass</name>
    <dbReference type="NCBI Taxonomy" id="38727"/>
    <lineage>
        <taxon>Eukaryota</taxon>
        <taxon>Viridiplantae</taxon>
        <taxon>Streptophyta</taxon>
        <taxon>Embryophyta</taxon>
        <taxon>Tracheophyta</taxon>
        <taxon>Spermatophyta</taxon>
        <taxon>Magnoliopsida</taxon>
        <taxon>Liliopsida</taxon>
        <taxon>Poales</taxon>
        <taxon>Poaceae</taxon>
        <taxon>PACMAD clade</taxon>
        <taxon>Panicoideae</taxon>
        <taxon>Panicodae</taxon>
        <taxon>Paniceae</taxon>
        <taxon>Panicinae</taxon>
        <taxon>Panicum</taxon>
        <taxon>Panicum sect. Hiantes</taxon>
    </lineage>
</organism>
<feature type="region of interest" description="Disordered" evidence="1">
    <location>
        <begin position="1"/>
        <end position="118"/>
    </location>
</feature>
<reference evidence="2" key="1">
    <citation type="submission" date="2020-05" db="EMBL/GenBank/DDBJ databases">
        <title>WGS assembly of Panicum virgatum.</title>
        <authorList>
            <person name="Lovell J.T."/>
            <person name="Jenkins J."/>
            <person name="Shu S."/>
            <person name="Juenger T.E."/>
            <person name="Schmutz J."/>
        </authorList>
    </citation>
    <scope>NUCLEOTIDE SEQUENCE</scope>
    <source>
        <strain evidence="2">AP13</strain>
    </source>
</reference>
<name>A0A8T0PRM7_PANVG</name>